<evidence type="ECO:0000256" key="3">
    <source>
        <dbReference type="ARBA" id="ARBA00022801"/>
    </source>
</evidence>
<proteinExistence type="inferred from homology"/>
<protein>
    <submittedName>
        <fullName evidence="7">Acyl-homoserine lactone acylase PvdQ</fullName>
    </submittedName>
</protein>
<evidence type="ECO:0000256" key="6">
    <source>
        <dbReference type="SAM" id="SignalP"/>
    </source>
</evidence>
<evidence type="ECO:0000256" key="4">
    <source>
        <dbReference type="ARBA" id="ARBA00023145"/>
    </source>
</evidence>
<evidence type="ECO:0000313" key="8">
    <source>
        <dbReference type="Proteomes" id="UP000028302"/>
    </source>
</evidence>
<dbReference type="InterPro" id="IPR014395">
    <property type="entry name" value="Pen/GL7ACA/AHL_acylase"/>
</dbReference>
<dbReference type="GO" id="GO:0016811">
    <property type="term" value="F:hydrolase activity, acting on carbon-nitrogen (but not peptide) bonds, in linear amides"/>
    <property type="evidence" value="ECO:0007669"/>
    <property type="project" value="InterPro"/>
</dbReference>
<evidence type="ECO:0000256" key="5">
    <source>
        <dbReference type="PIRSR" id="PIRSR001227-1"/>
    </source>
</evidence>
<dbReference type="Gene3D" id="3.60.20.10">
    <property type="entry name" value="Glutamine Phosphoribosylpyrophosphate, subunit 1, domain 1"/>
    <property type="match status" value="1"/>
</dbReference>
<dbReference type="InterPro" id="IPR002692">
    <property type="entry name" value="S45"/>
</dbReference>
<dbReference type="RefSeq" id="WP_037340259.1">
    <property type="nucleotide sequence ID" value="NZ_APNK01000032.1"/>
</dbReference>
<dbReference type="EMBL" id="APNK01000032">
    <property type="protein sequence ID" value="KEZ76359.1"/>
    <property type="molecule type" value="Genomic_DNA"/>
</dbReference>
<evidence type="ECO:0000313" key="7">
    <source>
        <dbReference type="EMBL" id="KEZ76359.1"/>
    </source>
</evidence>
<comment type="similarity">
    <text evidence="1">Belongs to the peptidase S45 family.</text>
</comment>
<dbReference type="Proteomes" id="UP000028302">
    <property type="component" value="Unassembled WGS sequence"/>
</dbReference>
<keyword evidence="2 6" id="KW-0732">Signal</keyword>
<dbReference type="Gene3D" id="2.30.120.10">
    <property type="match status" value="1"/>
</dbReference>
<feature type="chain" id="PRO_5001776628" evidence="6">
    <location>
        <begin position="22"/>
        <end position="886"/>
    </location>
</feature>
<dbReference type="PATRIC" id="fig|1304275.5.peg.3169"/>
<dbReference type="PIRSF" id="PIRSF001227">
    <property type="entry name" value="Pen_acylase"/>
    <property type="match status" value="1"/>
</dbReference>
<dbReference type="SUPFAM" id="SSF56235">
    <property type="entry name" value="N-terminal nucleophile aminohydrolases (Ntn hydrolases)"/>
    <property type="match status" value="1"/>
</dbReference>
<dbReference type="OrthoDB" id="9760084at2"/>
<dbReference type="Pfam" id="PF01804">
    <property type="entry name" value="Penicil_amidase"/>
    <property type="match status" value="1"/>
</dbReference>
<accession>A0A084II25</accession>
<keyword evidence="8" id="KW-1185">Reference proteome</keyword>
<feature type="active site" description="Nucleophile" evidence="5">
    <location>
        <position position="255"/>
    </location>
</feature>
<reference evidence="7 8" key="1">
    <citation type="submission" date="2013-03" db="EMBL/GenBank/DDBJ databases">
        <title>Salinisphaera hydrothermalis C41B8 Genome Sequencing.</title>
        <authorList>
            <person name="Li C."/>
            <person name="Lai Q."/>
            <person name="Shao Z."/>
        </authorList>
    </citation>
    <scope>NUCLEOTIDE SEQUENCE [LARGE SCALE GENOMIC DNA]</scope>
    <source>
        <strain evidence="7 8">C41B8</strain>
    </source>
</reference>
<organism evidence="7 8">
    <name type="scientific">Salinisphaera hydrothermalis (strain C41B8)</name>
    <dbReference type="NCBI Taxonomy" id="1304275"/>
    <lineage>
        <taxon>Bacteria</taxon>
        <taxon>Pseudomonadati</taxon>
        <taxon>Pseudomonadota</taxon>
        <taxon>Gammaproteobacteria</taxon>
        <taxon>Salinisphaerales</taxon>
        <taxon>Salinisphaeraceae</taxon>
        <taxon>Salinisphaera</taxon>
    </lineage>
</organism>
<dbReference type="InterPro" id="IPR043146">
    <property type="entry name" value="Penicillin_amidase_N_B-knob"/>
</dbReference>
<feature type="signal peptide" evidence="6">
    <location>
        <begin position="1"/>
        <end position="21"/>
    </location>
</feature>
<dbReference type="InterPro" id="IPR029055">
    <property type="entry name" value="Ntn_hydrolases_N"/>
</dbReference>
<keyword evidence="4" id="KW-0865">Zymogen</keyword>
<dbReference type="MEROPS" id="S45.004"/>
<dbReference type="InterPro" id="IPR043147">
    <property type="entry name" value="Penicillin_amidase_A-knob"/>
</dbReference>
<name>A0A084II25_SALHC</name>
<dbReference type="eggNOG" id="COG2366">
    <property type="taxonomic scope" value="Bacteria"/>
</dbReference>
<dbReference type="GO" id="GO:0017000">
    <property type="term" value="P:antibiotic biosynthetic process"/>
    <property type="evidence" value="ECO:0007669"/>
    <property type="project" value="InterPro"/>
</dbReference>
<comment type="caution">
    <text evidence="7">The sequence shown here is derived from an EMBL/GenBank/DDBJ whole genome shotgun (WGS) entry which is preliminary data.</text>
</comment>
<evidence type="ECO:0000256" key="2">
    <source>
        <dbReference type="ARBA" id="ARBA00022729"/>
    </source>
</evidence>
<evidence type="ECO:0000256" key="1">
    <source>
        <dbReference type="ARBA" id="ARBA00006586"/>
    </source>
</evidence>
<dbReference type="Gene3D" id="1.10.1400.10">
    <property type="match status" value="1"/>
</dbReference>
<dbReference type="STRING" id="1304275.C41B8_15495"/>
<dbReference type="PANTHER" id="PTHR34218:SF3">
    <property type="entry name" value="ACYL-HOMOSERINE LACTONE ACYLASE PVDQ"/>
    <property type="match status" value="1"/>
</dbReference>
<sequence>MGTLSRAARPASLLLISLTLAAGLNACSDHNHNNVSSGSSASPISSPDGKLQATIRTTTDGVPHIVASNLESGAFGEGYVQARDNVCIIADSILRATGRRAEFYGPGPNSINIITDFSYRALGLLDKAQQRFASLSPESQAMLRGFAAGYNKYVSDTAPGDLPGKCANQPWVQAITPQQLYAYYQLIALYASGDQFATGVTFSAAPPGVDPSPTPATPTVARNRISMPDFARIARTGTPKSLGLSSNYTDRGMASNGWGIGGDMTENGRGALLANPHFPYTGNRRLYQSQLTIPGYYNVNGAALIGFVVPLIGFNQDVAWTHTVSTANHFTVYQLQLAAGDNMTYMKDGQPQSITSKTFQIQVANGTPTPTTLQKTFYYSEYGPMIAANLVNSALPAWGDSLGGQPVAFTYRDANADTASQTVDQWLGMGRAHNLAEFKKPFQACGSVLWVNTMYADTSGQAFYIDGTSVPNLSSAALTAYAQRIANNPLAAGLARAGVPLLDGSTSRDDWVTGNCNGRVPYNGMPKLERRDFVQNSNDSYWATNPADFLTGYSPLYGPTETQLSPRTHMGLKMLEHPTDAGLSNVKPAGDDGKFTGKEIINALYSNRAYYAEMLLPTLLDRCQAAGNEAIPTTGGNSRSIAAGCSALASWNGVYNTDSTGAQVFRVFIAAYNPSYPDQFTVAFDPTQPATTPNTPKPATADPANDPMLQALATGLDKLDQGGIAYDTPLGQVQYEQQSAGVPPGGTAAPSGDPIPWPGNQNFEGGFDIVSVATQSVDDGTRFPRVAPASTIADTGSLSATSGQGWLIGYGTSWHFGLNFTANGPEAYGLVSYSQSDDPSSPHFSDQDERFSNKNYRKLLYSDSDIKADPNLTTQTINGQVPANNS</sequence>
<keyword evidence="3" id="KW-0378">Hydrolase</keyword>
<dbReference type="InterPro" id="IPR023343">
    <property type="entry name" value="Penicillin_amidase_dom1"/>
</dbReference>
<gene>
    <name evidence="7" type="ORF">C41B8_15495</name>
</gene>
<dbReference type="AlphaFoldDB" id="A0A084II25"/>
<dbReference type="Gene3D" id="1.10.439.10">
    <property type="entry name" value="Penicillin Amidohydrolase, domain 1"/>
    <property type="match status" value="1"/>
</dbReference>
<dbReference type="PANTHER" id="PTHR34218">
    <property type="entry name" value="PEPTIDASE S45 PENICILLIN AMIDASE"/>
    <property type="match status" value="1"/>
</dbReference>